<evidence type="ECO:0000313" key="1">
    <source>
        <dbReference type="EMBL" id="JAD68476.1"/>
    </source>
</evidence>
<accession>A0A0A9BYU3</accession>
<proteinExistence type="predicted"/>
<reference evidence="1" key="2">
    <citation type="journal article" date="2015" name="Data Brief">
        <title>Shoot transcriptome of the giant reed, Arundo donax.</title>
        <authorList>
            <person name="Barrero R.A."/>
            <person name="Guerrero F.D."/>
            <person name="Moolhuijzen P."/>
            <person name="Goolsby J.A."/>
            <person name="Tidwell J."/>
            <person name="Bellgard S.E."/>
            <person name="Bellgard M.I."/>
        </authorList>
    </citation>
    <scope>NUCLEOTIDE SEQUENCE</scope>
    <source>
        <tissue evidence="1">Shoot tissue taken approximately 20 cm above the soil surface</tissue>
    </source>
</reference>
<protein>
    <submittedName>
        <fullName evidence="1">Uncharacterized protein</fullName>
    </submittedName>
</protein>
<sequence>MLPLAWTLCPGAVTRIGGLDRDASNKLGEELTP</sequence>
<dbReference type="EMBL" id="GBRH01229419">
    <property type="protein sequence ID" value="JAD68476.1"/>
    <property type="molecule type" value="Transcribed_RNA"/>
</dbReference>
<dbReference type="AlphaFoldDB" id="A0A0A9BYU3"/>
<reference evidence="1" key="1">
    <citation type="submission" date="2014-09" db="EMBL/GenBank/DDBJ databases">
        <authorList>
            <person name="Magalhaes I.L.F."/>
            <person name="Oliveira U."/>
            <person name="Santos F.R."/>
            <person name="Vidigal T.H.D.A."/>
            <person name="Brescovit A.D."/>
            <person name="Santos A.J."/>
        </authorList>
    </citation>
    <scope>NUCLEOTIDE SEQUENCE</scope>
    <source>
        <tissue evidence="1">Shoot tissue taken approximately 20 cm above the soil surface</tissue>
    </source>
</reference>
<name>A0A0A9BYU3_ARUDO</name>
<organism evidence="1">
    <name type="scientific">Arundo donax</name>
    <name type="common">Giant reed</name>
    <name type="synonym">Donax arundinaceus</name>
    <dbReference type="NCBI Taxonomy" id="35708"/>
    <lineage>
        <taxon>Eukaryota</taxon>
        <taxon>Viridiplantae</taxon>
        <taxon>Streptophyta</taxon>
        <taxon>Embryophyta</taxon>
        <taxon>Tracheophyta</taxon>
        <taxon>Spermatophyta</taxon>
        <taxon>Magnoliopsida</taxon>
        <taxon>Liliopsida</taxon>
        <taxon>Poales</taxon>
        <taxon>Poaceae</taxon>
        <taxon>PACMAD clade</taxon>
        <taxon>Arundinoideae</taxon>
        <taxon>Arundineae</taxon>
        <taxon>Arundo</taxon>
    </lineage>
</organism>